<accession>A0A6J5NKF3</accession>
<organism evidence="2">
    <name type="scientific">uncultured Caudovirales phage</name>
    <dbReference type="NCBI Taxonomy" id="2100421"/>
    <lineage>
        <taxon>Viruses</taxon>
        <taxon>Duplodnaviria</taxon>
        <taxon>Heunggongvirae</taxon>
        <taxon>Uroviricota</taxon>
        <taxon>Caudoviricetes</taxon>
        <taxon>Peduoviridae</taxon>
        <taxon>Maltschvirus</taxon>
        <taxon>Maltschvirus maltsch</taxon>
    </lineage>
</organism>
<dbReference type="EMBL" id="LR796632">
    <property type="protein sequence ID" value="CAB4155874.1"/>
    <property type="molecule type" value="Genomic_DNA"/>
</dbReference>
<proteinExistence type="predicted"/>
<feature type="compositionally biased region" description="Low complexity" evidence="1">
    <location>
        <begin position="1"/>
        <end position="19"/>
    </location>
</feature>
<gene>
    <name evidence="2" type="ORF">UFOVP670_41</name>
</gene>
<evidence type="ECO:0000256" key="1">
    <source>
        <dbReference type="SAM" id="MobiDB-lite"/>
    </source>
</evidence>
<evidence type="ECO:0000313" key="2">
    <source>
        <dbReference type="EMBL" id="CAB4155874.1"/>
    </source>
</evidence>
<protein>
    <submittedName>
        <fullName evidence="2">Uncharacterized protein</fullName>
    </submittedName>
</protein>
<reference evidence="2" key="1">
    <citation type="submission" date="2020-04" db="EMBL/GenBank/DDBJ databases">
        <authorList>
            <person name="Chiriac C."/>
            <person name="Salcher M."/>
            <person name="Ghai R."/>
            <person name="Kavagutti S V."/>
        </authorList>
    </citation>
    <scope>NUCLEOTIDE SEQUENCE</scope>
</reference>
<name>A0A6J5NKF3_9CAUD</name>
<feature type="compositionally biased region" description="Gly residues" evidence="1">
    <location>
        <begin position="20"/>
        <end position="41"/>
    </location>
</feature>
<sequence length="127" mass="12752">MSEGGKAGAEAAKITRGRAGANGPGWGGPAKGPGQIGGPGRTPGVKNGEGKVAQSREALQEAAPLAIKTVIDIATNTEDPRALQAALAVLNRIGLHEKSGLEMTGADGGALITRIERVIIGPDDPEK</sequence>
<feature type="region of interest" description="Disordered" evidence="1">
    <location>
        <begin position="1"/>
        <end position="55"/>
    </location>
</feature>